<comment type="caution">
    <text evidence="1">The sequence shown here is derived from an EMBL/GenBank/DDBJ whole genome shotgun (WGS) entry which is preliminary data.</text>
</comment>
<reference evidence="1 2" key="1">
    <citation type="submission" date="2015-01" db="EMBL/GenBank/DDBJ databases">
        <title>Draft genome sequence of Pedobacter sp. NL19 isolated from sludge of an effluent treatment pond in an abandoned uranium mine.</title>
        <authorList>
            <person name="Santos T."/>
            <person name="Caetano T."/>
            <person name="Covas C."/>
            <person name="Cruz A."/>
            <person name="Mendo S."/>
        </authorList>
    </citation>
    <scope>NUCLEOTIDE SEQUENCE [LARGE SCALE GENOMIC DNA]</scope>
    <source>
        <strain evidence="1 2">NL19</strain>
    </source>
</reference>
<evidence type="ECO:0000313" key="1">
    <source>
        <dbReference type="EMBL" id="KIO74888.1"/>
    </source>
</evidence>
<dbReference type="AlphaFoldDB" id="A0A0D0EZV4"/>
<proteinExistence type="predicted"/>
<sequence>MALKGFIRVNYLKPDLMNSFLTIQTNIDIIESVEILRDDIFIPNREKMPGSRINFAHNKVSVIDEKFIALFKIREDKNHIHNGESCHKAHKYSMKIGEHCVISQGFSKYKQMLESVNLLDSIYDASSNFALTINN</sequence>
<organism evidence="1 2">
    <name type="scientific">Pedobacter lusitanus</name>
    <dbReference type="NCBI Taxonomy" id="1503925"/>
    <lineage>
        <taxon>Bacteria</taxon>
        <taxon>Pseudomonadati</taxon>
        <taxon>Bacteroidota</taxon>
        <taxon>Sphingobacteriia</taxon>
        <taxon>Sphingobacteriales</taxon>
        <taxon>Sphingobacteriaceae</taxon>
        <taxon>Pedobacter</taxon>
    </lineage>
</organism>
<gene>
    <name evidence="1" type="ORF">TH53_23680</name>
</gene>
<protein>
    <submittedName>
        <fullName evidence="1">Uncharacterized protein</fullName>
    </submittedName>
</protein>
<evidence type="ECO:0000313" key="2">
    <source>
        <dbReference type="Proteomes" id="UP000032049"/>
    </source>
</evidence>
<dbReference type="Proteomes" id="UP000032049">
    <property type="component" value="Unassembled WGS sequence"/>
</dbReference>
<keyword evidence="2" id="KW-1185">Reference proteome</keyword>
<name>A0A0D0EZV4_9SPHI</name>
<dbReference type="EMBL" id="JXRA01000127">
    <property type="protein sequence ID" value="KIO74888.1"/>
    <property type="molecule type" value="Genomic_DNA"/>
</dbReference>
<accession>A0A0D0EZV4</accession>